<dbReference type="Proteomes" id="UP000233551">
    <property type="component" value="Unassembled WGS sequence"/>
</dbReference>
<name>A0A2I0IAC2_PUNGR</name>
<keyword evidence="3" id="KW-1185">Reference proteome</keyword>
<protein>
    <submittedName>
        <fullName evidence="2">Uncharacterized protein</fullName>
    </submittedName>
</protein>
<evidence type="ECO:0000313" key="2">
    <source>
        <dbReference type="EMBL" id="PKI40620.1"/>
    </source>
</evidence>
<dbReference type="EMBL" id="PGOL01003516">
    <property type="protein sequence ID" value="PKI40620.1"/>
    <property type="molecule type" value="Genomic_DNA"/>
</dbReference>
<sequence length="148" mass="16779">MQTQDMLSEADNFALVTCNEQNRLPSLIGRSVTLFDERPLLSPPGDCAGRPDNSGSKRPPRSPRGVPWLPKAADLASKFHREPPWQHLTRLVPVESVQYSSRVCLVPFGSVQWKTAQTRPINTRLLKVTQVRIQKIFLDHFRADRPVL</sequence>
<feature type="region of interest" description="Disordered" evidence="1">
    <location>
        <begin position="39"/>
        <end position="67"/>
    </location>
</feature>
<dbReference type="AlphaFoldDB" id="A0A2I0IAC2"/>
<evidence type="ECO:0000313" key="3">
    <source>
        <dbReference type="Proteomes" id="UP000233551"/>
    </source>
</evidence>
<gene>
    <name evidence="2" type="ORF">CRG98_038989</name>
</gene>
<comment type="caution">
    <text evidence="2">The sequence shown here is derived from an EMBL/GenBank/DDBJ whole genome shotgun (WGS) entry which is preliminary data.</text>
</comment>
<evidence type="ECO:0000256" key="1">
    <source>
        <dbReference type="SAM" id="MobiDB-lite"/>
    </source>
</evidence>
<accession>A0A2I0IAC2</accession>
<proteinExistence type="predicted"/>
<reference evidence="2 3" key="1">
    <citation type="submission" date="2017-11" db="EMBL/GenBank/DDBJ databases">
        <title>De-novo sequencing of pomegranate (Punica granatum L.) genome.</title>
        <authorList>
            <person name="Akparov Z."/>
            <person name="Amiraslanov A."/>
            <person name="Hajiyeva S."/>
            <person name="Abbasov M."/>
            <person name="Kaur K."/>
            <person name="Hamwieh A."/>
            <person name="Solovyev V."/>
            <person name="Salamov A."/>
            <person name="Braich B."/>
            <person name="Kosarev P."/>
            <person name="Mahmoud A."/>
            <person name="Hajiyev E."/>
            <person name="Babayeva S."/>
            <person name="Izzatullayeva V."/>
            <person name="Mammadov A."/>
            <person name="Mammadov A."/>
            <person name="Sharifova S."/>
            <person name="Ojaghi J."/>
            <person name="Eynullazada K."/>
            <person name="Bayramov B."/>
            <person name="Abdulazimova A."/>
            <person name="Shahmuradov I."/>
        </authorList>
    </citation>
    <scope>NUCLEOTIDE SEQUENCE [LARGE SCALE GENOMIC DNA]</scope>
    <source>
        <strain evidence="3">cv. AG2017</strain>
        <tissue evidence="2">Leaf</tissue>
    </source>
</reference>
<organism evidence="2 3">
    <name type="scientific">Punica granatum</name>
    <name type="common">Pomegranate</name>
    <dbReference type="NCBI Taxonomy" id="22663"/>
    <lineage>
        <taxon>Eukaryota</taxon>
        <taxon>Viridiplantae</taxon>
        <taxon>Streptophyta</taxon>
        <taxon>Embryophyta</taxon>
        <taxon>Tracheophyta</taxon>
        <taxon>Spermatophyta</taxon>
        <taxon>Magnoliopsida</taxon>
        <taxon>eudicotyledons</taxon>
        <taxon>Gunneridae</taxon>
        <taxon>Pentapetalae</taxon>
        <taxon>rosids</taxon>
        <taxon>malvids</taxon>
        <taxon>Myrtales</taxon>
        <taxon>Lythraceae</taxon>
        <taxon>Punica</taxon>
    </lineage>
</organism>